<dbReference type="EMBL" id="GBRH01231220">
    <property type="protein sequence ID" value="JAD66675.1"/>
    <property type="molecule type" value="Transcribed_RNA"/>
</dbReference>
<proteinExistence type="predicted"/>
<accession>A0A0A9BZW6</accession>
<sequence length="51" mass="5839">MVIKIGMLGGRWPNFTVHSFHVMQNILARLLIHNRGNSIGASITDDKYCRR</sequence>
<organism evidence="1">
    <name type="scientific">Arundo donax</name>
    <name type="common">Giant reed</name>
    <name type="synonym">Donax arundinaceus</name>
    <dbReference type="NCBI Taxonomy" id="35708"/>
    <lineage>
        <taxon>Eukaryota</taxon>
        <taxon>Viridiplantae</taxon>
        <taxon>Streptophyta</taxon>
        <taxon>Embryophyta</taxon>
        <taxon>Tracheophyta</taxon>
        <taxon>Spermatophyta</taxon>
        <taxon>Magnoliopsida</taxon>
        <taxon>Liliopsida</taxon>
        <taxon>Poales</taxon>
        <taxon>Poaceae</taxon>
        <taxon>PACMAD clade</taxon>
        <taxon>Arundinoideae</taxon>
        <taxon>Arundineae</taxon>
        <taxon>Arundo</taxon>
    </lineage>
</organism>
<reference evidence="1" key="2">
    <citation type="journal article" date="2015" name="Data Brief">
        <title>Shoot transcriptome of the giant reed, Arundo donax.</title>
        <authorList>
            <person name="Barrero R.A."/>
            <person name="Guerrero F.D."/>
            <person name="Moolhuijzen P."/>
            <person name="Goolsby J.A."/>
            <person name="Tidwell J."/>
            <person name="Bellgard S.E."/>
            <person name="Bellgard M.I."/>
        </authorList>
    </citation>
    <scope>NUCLEOTIDE SEQUENCE</scope>
    <source>
        <tissue evidence="1">Shoot tissue taken approximately 20 cm above the soil surface</tissue>
    </source>
</reference>
<evidence type="ECO:0000313" key="1">
    <source>
        <dbReference type="EMBL" id="JAD66675.1"/>
    </source>
</evidence>
<protein>
    <submittedName>
        <fullName evidence="1">Uncharacterized protein</fullName>
    </submittedName>
</protein>
<reference evidence="1" key="1">
    <citation type="submission" date="2014-09" db="EMBL/GenBank/DDBJ databases">
        <authorList>
            <person name="Magalhaes I.L.F."/>
            <person name="Oliveira U."/>
            <person name="Santos F.R."/>
            <person name="Vidigal T.H.D.A."/>
            <person name="Brescovit A.D."/>
            <person name="Santos A.J."/>
        </authorList>
    </citation>
    <scope>NUCLEOTIDE SEQUENCE</scope>
    <source>
        <tissue evidence="1">Shoot tissue taken approximately 20 cm above the soil surface</tissue>
    </source>
</reference>
<name>A0A0A9BZW6_ARUDO</name>
<dbReference type="AlphaFoldDB" id="A0A0A9BZW6"/>